<feature type="compositionally biased region" description="Basic and acidic residues" evidence="6">
    <location>
        <begin position="708"/>
        <end position="720"/>
    </location>
</feature>
<dbReference type="InterPro" id="IPR050815">
    <property type="entry name" value="TF_fung"/>
</dbReference>
<sequence>MSPSMSPDDVAVDGHDAANGRSDDNPNANIPRQKRLACLICRRRKLKCDGRRPSCSTCARLGHQCAYDEVRKKSGPKRGYVKALEERLKQVEVMLKSQDAGPVGTAAAEVLQGYTGNSSLNNTAAGAAKAGKNGSLSNSSNDARSGSSTTLGGSSSGVGAGASAAPGDFTMSDPNALNLPGTAGRDLDSWQFNADSPQRPRSLDDFNFGSRMPGNMPGPGMDSNSSWDILHLNLEEPLPDQGIIDELTEVFFEKIHPSLPMIHKARYLAAMNLPPNQRPPVCLRYAMWMSACTVMDKYSDLKDLFYQRARKYIEVDYMKGFGEHMISVAHCQTHVILASYEFKMMYFPRAWMSTGQAIRLAQMIGLHRLDGAGLEVKQCIPPPRDWTEKEERRRTFWMAFCEDRYASIGTGWPMTVDERDISTNLPSSEEAFEMSRPEASIPLYEAMCPAGIGQLTPFAGIILMACLFGRNLTHLHRPDSDDKDSDLNGEFWKRHRNLDNILLNTLLGLPDQLKLPAGLQNPNIVFTNMCIHTSTICLHQAAIFKAENNSLDESVSPESKIRCISAATEIARIMRMVSHMDLSTMNPFISFCLYVAARVFVQYLKSRPDESQAADSLRFLLTAMSALKRRNPLTESFLVQLDVDLEALGERIPKLKSAFPMSYDSPSTGMPPGSISRPGAVCEDGAVDGILTFQREYSKSTENASSKDNGDTDGSRDHSTDMNSSGLKPNNPINNGHPPASNRWPFQENRLPTRDRSNGQSPMFSMPNNSFTDPGVASILTGNARTMGFVDEIQDMSTSPGDGMSSRPTPNSSSASESRQNLAPPHHQQQDQTGGGAGGGLHSAGSSFDTSPVSPPRALGGGQPGSGVDRNPYFATANGGATAYGAGQAGASAGVGLNGPDGMGGLMGTDPSSSDYMIAEGWGMNGQTAMTPVSEGVLRTIINMGPMETMDLGWGSNP</sequence>
<dbReference type="Pfam" id="PF04082">
    <property type="entry name" value="Fungal_trans"/>
    <property type="match status" value="1"/>
</dbReference>
<evidence type="ECO:0000256" key="6">
    <source>
        <dbReference type="SAM" id="MobiDB-lite"/>
    </source>
</evidence>
<dbReference type="Gene3D" id="4.10.240.10">
    <property type="entry name" value="Zn(2)-C6 fungal-type DNA-binding domain"/>
    <property type="match status" value="1"/>
</dbReference>
<dbReference type="Pfam" id="PF00172">
    <property type="entry name" value="Zn_clus"/>
    <property type="match status" value="1"/>
</dbReference>
<dbReference type="CDD" id="cd12148">
    <property type="entry name" value="fungal_TF_MHR"/>
    <property type="match status" value="1"/>
</dbReference>
<comment type="caution">
    <text evidence="8">The sequence shown here is derived from an EMBL/GenBank/DDBJ whole genome shotgun (WGS) entry which is preliminary data.</text>
</comment>
<reference evidence="8 9" key="1">
    <citation type="submission" date="2024-01" db="EMBL/GenBank/DDBJ databases">
        <authorList>
            <person name="Allen C."/>
            <person name="Tagirdzhanova G."/>
        </authorList>
    </citation>
    <scope>NUCLEOTIDE SEQUENCE [LARGE SCALE GENOMIC DNA]</scope>
</reference>
<feature type="compositionally biased region" description="Polar residues" evidence="6">
    <location>
        <begin position="721"/>
        <end position="734"/>
    </location>
</feature>
<evidence type="ECO:0000313" key="8">
    <source>
        <dbReference type="EMBL" id="CAK7235932.1"/>
    </source>
</evidence>
<dbReference type="PANTHER" id="PTHR47338">
    <property type="entry name" value="ZN(II)2CYS6 TRANSCRIPTION FACTOR (EUROFUNG)-RELATED"/>
    <property type="match status" value="1"/>
</dbReference>
<dbReference type="CDD" id="cd00067">
    <property type="entry name" value="GAL4"/>
    <property type="match status" value="1"/>
</dbReference>
<feature type="compositionally biased region" description="Low complexity" evidence="6">
    <location>
        <begin position="126"/>
        <end position="153"/>
    </location>
</feature>
<dbReference type="Proteomes" id="UP001642406">
    <property type="component" value="Unassembled WGS sequence"/>
</dbReference>
<feature type="region of interest" description="Disordered" evidence="6">
    <location>
        <begin position="794"/>
        <end position="873"/>
    </location>
</feature>
<evidence type="ECO:0000256" key="4">
    <source>
        <dbReference type="ARBA" id="ARBA00023163"/>
    </source>
</evidence>
<dbReference type="PANTHER" id="PTHR47338:SF10">
    <property type="entry name" value="TRANSCRIPTION FACTOR DOMAIN-CONTAINING PROTEIN-RELATED"/>
    <property type="match status" value="1"/>
</dbReference>
<comment type="subcellular location">
    <subcellularLocation>
        <location evidence="1">Nucleus</location>
    </subcellularLocation>
</comment>
<dbReference type="EMBL" id="CAWUHC010000150">
    <property type="protein sequence ID" value="CAK7235932.1"/>
    <property type="molecule type" value="Genomic_DNA"/>
</dbReference>
<feature type="compositionally biased region" description="Polar residues" evidence="6">
    <location>
        <begin position="758"/>
        <end position="770"/>
    </location>
</feature>
<feature type="region of interest" description="Disordered" evidence="6">
    <location>
        <begin position="662"/>
        <end position="681"/>
    </location>
</feature>
<dbReference type="InterPro" id="IPR007219">
    <property type="entry name" value="XnlR_reg_dom"/>
</dbReference>
<evidence type="ECO:0000256" key="2">
    <source>
        <dbReference type="ARBA" id="ARBA00022723"/>
    </source>
</evidence>
<dbReference type="PROSITE" id="PS00463">
    <property type="entry name" value="ZN2_CY6_FUNGAL_1"/>
    <property type="match status" value="1"/>
</dbReference>
<dbReference type="PROSITE" id="PS50048">
    <property type="entry name" value="ZN2_CY6_FUNGAL_2"/>
    <property type="match status" value="1"/>
</dbReference>
<organism evidence="8 9">
    <name type="scientific">Sporothrix bragantina</name>
    <dbReference type="NCBI Taxonomy" id="671064"/>
    <lineage>
        <taxon>Eukaryota</taxon>
        <taxon>Fungi</taxon>
        <taxon>Dikarya</taxon>
        <taxon>Ascomycota</taxon>
        <taxon>Pezizomycotina</taxon>
        <taxon>Sordariomycetes</taxon>
        <taxon>Sordariomycetidae</taxon>
        <taxon>Ophiostomatales</taxon>
        <taxon>Ophiostomataceae</taxon>
        <taxon>Sporothrix</taxon>
    </lineage>
</organism>
<keyword evidence="3" id="KW-0805">Transcription regulation</keyword>
<evidence type="ECO:0000256" key="1">
    <source>
        <dbReference type="ARBA" id="ARBA00004123"/>
    </source>
</evidence>
<feature type="domain" description="Zn(2)-C6 fungal-type" evidence="7">
    <location>
        <begin position="37"/>
        <end position="67"/>
    </location>
</feature>
<keyword evidence="2" id="KW-0479">Metal-binding</keyword>
<feature type="compositionally biased region" description="Basic and acidic residues" evidence="6">
    <location>
        <begin position="12"/>
        <end position="24"/>
    </location>
</feature>
<proteinExistence type="predicted"/>
<dbReference type="InterPro" id="IPR001138">
    <property type="entry name" value="Zn2Cys6_DnaBD"/>
</dbReference>
<keyword evidence="4" id="KW-0804">Transcription</keyword>
<feature type="compositionally biased region" description="Gly residues" evidence="6">
    <location>
        <begin position="833"/>
        <end position="842"/>
    </location>
</feature>
<evidence type="ECO:0000313" key="9">
    <source>
        <dbReference type="Proteomes" id="UP001642406"/>
    </source>
</evidence>
<dbReference type="SMART" id="SM00906">
    <property type="entry name" value="Fungal_trans"/>
    <property type="match status" value="1"/>
</dbReference>
<name>A0ABP0CUW2_9PEZI</name>
<feature type="region of interest" description="Disordered" evidence="6">
    <location>
        <begin position="697"/>
        <end position="770"/>
    </location>
</feature>
<keyword evidence="5" id="KW-0539">Nucleus</keyword>
<gene>
    <name evidence="8" type="ORF">SBRCBS47491_009464</name>
</gene>
<dbReference type="SUPFAM" id="SSF57701">
    <property type="entry name" value="Zn2/Cys6 DNA-binding domain"/>
    <property type="match status" value="1"/>
</dbReference>
<evidence type="ECO:0000256" key="3">
    <source>
        <dbReference type="ARBA" id="ARBA00023015"/>
    </source>
</evidence>
<dbReference type="InterPro" id="IPR036864">
    <property type="entry name" value="Zn2-C6_fun-type_DNA-bd_sf"/>
</dbReference>
<evidence type="ECO:0000256" key="5">
    <source>
        <dbReference type="ARBA" id="ARBA00023242"/>
    </source>
</evidence>
<feature type="compositionally biased region" description="Low complexity" evidence="6">
    <location>
        <begin position="805"/>
        <end position="819"/>
    </location>
</feature>
<dbReference type="SMART" id="SM00066">
    <property type="entry name" value="GAL4"/>
    <property type="match status" value="1"/>
</dbReference>
<protein>
    <recommendedName>
        <fullName evidence="7">Zn(2)-C6 fungal-type domain-containing protein</fullName>
    </recommendedName>
</protein>
<feature type="region of interest" description="Disordered" evidence="6">
    <location>
        <begin position="1"/>
        <end position="30"/>
    </location>
</feature>
<feature type="region of interest" description="Disordered" evidence="6">
    <location>
        <begin position="126"/>
        <end position="202"/>
    </location>
</feature>
<keyword evidence="9" id="KW-1185">Reference proteome</keyword>
<accession>A0ABP0CUW2</accession>
<evidence type="ECO:0000259" key="7">
    <source>
        <dbReference type="PROSITE" id="PS50048"/>
    </source>
</evidence>